<feature type="domain" description="AMP-dependent synthetase/ligase" evidence="1">
    <location>
        <begin position="7"/>
        <end position="74"/>
    </location>
</feature>
<gene>
    <name evidence="2" type="ORF">BG61_07995</name>
</gene>
<dbReference type="AlphaFoldDB" id="A0A069PAR5"/>
<accession>A0A069PAR5</accession>
<evidence type="ECO:0000313" key="2">
    <source>
        <dbReference type="EMBL" id="KDR37735.1"/>
    </source>
</evidence>
<evidence type="ECO:0000259" key="1">
    <source>
        <dbReference type="Pfam" id="PF00501"/>
    </source>
</evidence>
<evidence type="ECO:0000313" key="3">
    <source>
        <dbReference type="Proteomes" id="UP000027466"/>
    </source>
</evidence>
<dbReference type="EMBL" id="JFHC01000148">
    <property type="protein sequence ID" value="KDR37735.1"/>
    <property type="molecule type" value="Genomic_DNA"/>
</dbReference>
<dbReference type="Gene3D" id="3.40.50.980">
    <property type="match status" value="1"/>
</dbReference>
<dbReference type="Pfam" id="PF00501">
    <property type="entry name" value="AMP-binding"/>
    <property type="match status" value="1"/>
</dbReference>
<protein>
    <recommendedName>
        <fullName evidence="1">AMP-dependent synthetase/ligase domain-containing protein</fullName>
    </recommendedName>
</protein>
<reference evidence="2 3" key="1">
    <citation type="submission" date="2014-03" db="EMBL/GenBank/DDBJ databases">
        <title>Draft Genome Sequences of Four Burkholderia Strains.</title>
        <authorList>
            <person name="Liu X.Y."/>
            <person name="Li C.X."/>
            <person name="Xu J.H."/>
        </authorList>
    </citation>
    <scope>NUCLEOTIDE SEQUENCE [LARGE SCALE GENOMIC DNA]</scope>
    <source>
        <strain evidence="2 3">DSM 50014</strain>
    </source>
</reference>
<dbReference type="InterPro" id="IPR000873">
    <property type="entry name" value="AMP-dep_synth/lig_dom"/>
</dbReference>
<dbReference type="SUPFAM" id="SSF56801">
    <property type="entry name" value="Acetyl-CoA synthetase-like"/>
    <property type="match status" value="1"/>
</dbReference>
<keyword evidence="3" id="KW-1185">Reference proteome</keyword>
<comment type="caution">
    <text evidence="2">The sequence shown here is derived from an EMBL/GenBank/DDBJ whole genome shotgun (WGS) entry which is preliminary data.</text>
</comment>
<organism evidence="2 3">
    <name type="scientific">Caballeronia glathei</name>
    <dbReference type="NCBI Taxonomy" id="60547"/>
    <lineage>
        <taxon>Bacteria</taxon>
        <taxon>Pseudomonadati</taxon>
        <taxon>Pseudomonadota</taxon>
        <taxon>Betaproteobacteria</taxon>
        <taxon>Burkholderiales</taxon>
        <taxon>Burkholderiaceae</taxon>
        <taxon>Caballeronia</taxon>
    </lineage>
</organism>
<dbReference type="STRING" id="60547.GCA_000751215_05737"/>
<proteinExistence type="predicted"/>
<name>A0A069PAR5_9BURK</name>
<dbReference type="Proteomes" id="UP000027466">
    <property type="component" value="Unassembled WGS sequence"/>
</dbReference>
<sequence length="87" mass="9360">MAMNFPQQLNDDALRLAHGMLALGLKPGERVAVQLGNRAEAAAIVTAYLTTGEIFVPLNPAYTAAEMDAYLRKCIALQIGSSFSYVD</sequence>